<evidence type="ECO:0000313" key="6">
    <source>
        <dbReference type="EMBL" id="XBO72708.1"/>
    </source>
</evidence>
<dbReference type="GO" id="GO:0003700">
    <property type="term" value="F:DNA-binding transcription factor activity"/>
    <property type="evidence" value="ECO:0007669"/>
    <property type="project" value="InterPro"/>
</dbReference>
<dbReference type="InterPro" id="IPR009057">
    <property type="entry name" value="Homeodomain-like_sf"/>
</dbReference>
<dbReference type="RefSeq" id="WP_287164963.1">
    <property type="nucleotide sequence ID" value="NZ_CP098827.1"/>
</dbReference>
<proteinExistence type="predicted"/>
<protein>
    <submittedName>
        <fullName evidence="6">AraC family transcriptional regulator</fullName>
    </submittedName>
</protein>
<keyword evidence="1" id="KW-0805">Transcription regulation</keyword>
<dbReference type="PROSITE" id="PS00041">
    <property type="entry name" value="HTH_ARAC_FAMILY_1"/>
    <property type="match status" value="1"/>
</dbReference>
<dbReference type="SUPFAM" id="SSF51215">
    <property type="entry name" value="Regulatory protein AraC"/>
    <property type="match status" value="1"/>
</dbReference>
<dbReference type="InterPro" id="IPR018060">
    <property type="entry name" value="HTH_AraC"/>
</dbReference>
<dbReference type="InterPro" id="IPR037923">
    <property type="entry name" value="HTH-like"/>
</dbReference>
<dbReference type="InterPro" id="IPR003313">
    <property type="entry name" value="AraC-bd"/>
</dbReference>
<keyword evidence="3" id="KW-0010">Activator</keyword>
<dbReference type="Pfam" id="PF02311">
    <property type="entry name" value="AraC_binding"/>
    <property type="match status" value="1"/>
</dbReference>
<evidence type="ECO:0000256" key="1">
    <source>
        <dbReference type="ARBA" id="ARBA00023015"/>
    </source>
</evidence>
<evidence type="ECO:0000259" key="5">
    <source>
        <dbReference type="PROSITE" id="PS01124"/>
    </source>
</evidence>
<dbReference type="SMART" id="SM00342">
    <property type="entry name" value="HTH_ARAC"/>
    <property type="match status" value="1"/>
</dbReference>
<name>A0AAU7KNR4_9GAMM</name>
<reference evidence="6" key="1">
    <citation type="submission" date="2022-06" db="EMBL/GenBank/DDBJ databases">
        <title>A novel DMS-producing enzyme.</title>
        <authorList>
            <person name="Zhang Y."/>
        </authorList>
    </citation>
    <scope>NUCLEOTIDE SEQUENCE</scope>
    <source>
        <strain evidence="6">RT37</strain>
    </source>
</reference>
<dbReference type="Gene3D" id="1.10.10.60">
    <property type="entry name" value="Homeodomain-like"/>
    <property type="match status" value="2"/>
</dbReference>
<dbReference type="SUPFAM" id="SSF46689">
    <property type="entry name" value="Homeodomain-like"/>
    <property type="match status" value="2"/>
</dbReference>
<keyword evidence="2" id="KW-0238">DNA-binding</keyword>
<keyword evidence="4" id="KW-0804">Transcription</keyword>
<dbReference type="Pfam" id="PF12833">
    <property type="entry name" value="HTH_18"/>
    <property type="match status" value="1"/>
</dbReference>
<organism evidence="6">
    <name type="scientific">Halomonas sp. RT37</name>
    <dbReference type="NCBI Taxonomy" id="2950872"/>
    <lineage>
        <taxon>Bacteria</taxon>
        <taxon>Pseudomonadati</taxon>
        <taxon>Pseudomonadota</taxon>
        <taxon>Gammaproteobacteria</taxon>
        <taxon>Oceanospirillales</taxon>
        <taxon>Halomonadaceae</taxon>
        <taxon>Halomonas</taxon>
    </lineage>
</organism>
<evidence type="ECO:0000256" key="2">
    <source>
        <dbReference type="ARBA" id="ARBA00023125"/>
    </source>
</evidence>
<dbReference type="PANTHER" id="PTHR46796">
    <property type="entry name" value="HTH-TYPE TRANSCRIPTIONAL ACTIVATOR RHAS-RELATED"/>
    <property type="match status" value="1"/>
</dbReference>
<dbReference type="EMBL" id="CP098827">
    <property type="protein sequence ID" value="XBO72708.1"/>
    <property type="molecule type" value="Genomic_DNA"/>
</dbReference>
<feature type="domain" description="HTH araC/xylS-type" evidence="5">
    <location>
        <begin position="155"/>
        <end position="253"/>
    </location>
</feature>
<dbReference type="GO" id="GO:0043565">
    <property type="term" value="F:sequence-specific DNA binding"/>
    <property type="evidence" value="ECO:0007669"/>
    <property type="project" value="InterPro"/>
</dbReference>
<sequence>MSRIDLRTKTLANEHVSHVHGYHQLILPTCGSTELSLEGREQRVTAERGCLIPGNCHHDYLGDGNNRTFVLDVPVVFGLPDVDVARLFERPRFFAVPPDLQRLADSLMRQLDQFPTLGNDIAALLLRALYLHLEASSETCAPTRSTGVSGRLDLRLLDDWIDRHLASDIRVDDLASLCALSPGHFHASFRQATGMTPQAYVRRRRLSHAQALIRHSELPLGQIGALVGFRDQGSFSRAYRRVHGVAPSRERTDP</sequence>
<dbReference type="InterPro" id="IPR018062">
    <property type="entry name" value="HTH_AraC-typ_CS"/>
</dbReference>
<dbReference type="PANTHER" id="PTHR46796:SF10">
    <property type="entry name" value="TRANSCRIPTIONAL ACTIVATOR FEAR"/>
    <property type="match status" value="1"/>
</dbReference>
<gene>
    <name evidence="6" type="ORF">NFG58_08405</name>
</gene>
<dbReference type="InterPro" id="IPR050204">
    <property type="entry name" value="AraC_XylS_family_regulators"/>
</dbReference>
<accession>A0AAU7KNR4</accession>
<evidence type="ECO:0000256" key="3">
    <source>
        <dbReference type="ARBA" id="ARBA00023159"/>
    </source>
</evidence>
<dbReference type="AlphaFoldDB" id="A0AAU7KNR4"/>
<dbReference type="PROSITE" id="PS01124">
    <property type="entry name" value="HTH_ARAC_FAMILY_2"/>
    <property type="match status" value="1"/>
</dbReference>
<evidence type="ECO:0000256" key="4">
    <source>
        <dbReference type="ARBA" id="ARBA00023163"/>
    </source>
</evidence>